<feature type="domain" description="DUF218" evidence="1">
    <location>
        <begin position="36"/>
        <end position="163"/>
    </location>
</feature>
<proteinExistence type="predicted"/>
<evidence type="ECO:0000313" key="3">
    <source>
        <dbReference type="Proteomes" id="UP000192486"/>
    </source>
</evidence>
<dbReference type="InterPro" id="IPR014729">
    <property type="entry name" value="Rossmann-like_a/b/a_fold"/>
</dbReference>
<dbReference type="PANTHER" id="PTHR30336:SF4">
    <property type="entry name" value="ENVELOPE BIOGENESIS FACTOR ELYC"/>
    <property type="match status" value="1"/>
</dbReference>
<dbReference type="InterPro" id="IPR003848">
    <property type="entry name" value="DUF218"/>
</dbReference>
<name>A0ABM6K149_SPOUR</name>
<gene>
    <name evidence="2" type="ORF">SporoS204_03840</name>
</gene>
<dbReference type="CDD" id="cd06259">
    <property type="entry name" value="YdcF-like"/>
    <property type="match status" value="1"/>
</dbReference>
<dbReference type="Proteomes" id="UP000192486">
    <property type="component" value="Chromosome"/>
</dbReference>
<dbReference type="PANTHER" id="PTHR30336">
    <property type="entry name" value="INNER MEMBRANE PROTEIN, PROBABLE PERMEASE"/>
    <property type="match status" value="1"/>
</dbReference>
<accession>A0ABM6K149</accession>
<dbReference type="Pfam" id="PF02698">
    <property type="entry name" value="DUF218"/>
    <property type="match status" value="1"/>
</dbReference>
<reference evidence="2 3" key="1">
    <citation type="submission" date="2016-04" db="EMBL/GenBank/DDBJ databases">
        <title>Comparative Genomics and Epigenetics of Sporosarcina ureae.</title>
        <authorList>
            <person name="Oliver A.S."/>
            <person name="Cooper K.K."/>
        </authorList>
    </citation>
    <scope>NUCLEOTIDE SEQUENCE [LARGE SCALE GENOMIC DNA]</scope>
    <source>
        <strain evidence="2 3">S204</strain>
    </source>
</reference>
<protein>
    <submittedName>
        <fullName evidence="2">Vancomycin resistance protein</fullName>
    </submittedName>
</protein>
<evidence type="ECO:0000313" key="2">
    <source>
        <dbReference type="EMBL" id="ARF15650.1"/>
    </source>
</evidence>
<dbReference type="Gene3D" id="3.40.50.620">
    <property type="entry name" value="HUPs"/>
    <property type="match status" value="1"/>
</dbReference>
<organism evidence="2 3">
    <name type="scientific">Sporosarcina ureae</name>
    <dbReference type="NCBI Taxonomy" id="1571"/>
    <lineage>
        <taxon>Bacteria</taxon>
        <taxon>Bacillati</taxon>
        <taxon>Bacillota</taxon>
        <taxon>Bacilli</taxon>
        <taxon>Bacillales</taxon>
        <taxon>Caryophanaceae</taxon>
        <taxon>Sporosarcina</taxon>
    </lineage>
</organism>
<sequence>MAIMVVLIMVGLGMFWMLPGERIKQAQQMIAKGKYDYAIILGAKVNGEVPSLSLRYRLESAVEYATQYPHVQLVLSGGQGKDEGISEAEAMYRYLQEHGIAKERLIIEDQSTSTNENLQFSQNIIPEVEGVTIISSDYHLARARFLARQIGWESDVVAAKTPESVRAKVGLRERLALLKTWLFRR</sequence>
<keyword evidence="3" id="KW-1185">Reference proteome</keyword>
<dbReference type="InterPro" id="IPR051599">
    <property type="entry name" value="Cell_Envelope_Assoc"/>
</dbReference>
<evidence type="ECO:0000259" key="1">
    <source>
        <dbReference type="Pfam" id="PF02698"/>
    </source>
</evidence>
<dbReference type="EMBL" id="CP015108">
    <property type="protein sequence ID" value="ARF15650.1"/>
    <property type="molecule type" value="Genomic_DNA"/>
</dbReference>